<evidence type="ECO:0000313" key="12">
    <source>
        <dbReference type="Proteomes" id="UP000178449"/>
    </source>
</evidence>
<name>A0A1F6G9G0_9PROT</name>
<dbReference type="GO" id="GO:0005886">
    <property type="term" value="C:plasma membrane"/>
    <property type="evidence" value="ECO:0007669"/>
    <property type="project" value="UniProtKB-SubCell"/>
</dbReference>
<dbReference type="EC" id="2.4.99.12" evidence="2 9"/>
<evidence type="ECO:0000256" key="1">
    <source>
        <dbReference type="ARBA" id="ARBA00004713"/>
    </source>
</evidence>
<dbReference type="PANTHER" id="PTHR42755:SF1">
    <property type="entry name" value="3-DEOXY-D-MANNO-OCTULOSONIC ACID TRANSFERASE, MITOCHONDRIAL-RELATED"/>
    <property type="match status" value="1"/>
</dbReference>
<proteinExistence type="inferred from homology"/>
<comment type="pathway">
    <text evidence="1 9">Bacterial outer membrane biogenesis; LPS core biosynthesis.</text>
</comment>
<evidence type="ECO:0000256" key="6">
    <source>
        <dbReference type="ARBA" id="ARBA00049183"/>
    </source>
</evidence>
<feature type="active site" description="Proton acceptor" evidence="7">
    <location>
        <position position="61"/>
    </location>
</feature>
<evidence type="ECO:0000256" key="7">
    <source>
        <dbReference type="PIRSR" id="PIRSR639901-1"/>
    </source>
</evidence>
<comment type="function">
    <text evidence="9">Involved in lipopolysaccharide (LPS) biosynthesis. Catalyzes the transfer of 3-deoxy-D-manno-octulosonate (Kdo) residue(s) from CMP-Kdo to lipid IV(A), the tetraacyldisaccharide-1,4'-bisphosphate precursor of lipid A.</text>
</comment>
<keyword evidence="9" id="KW-0472">Membrane</keyword>
<feature type="site" description="Transition state stabilizer" evidence="8">
    <location>
        <position position="128"/>
    </location>
</feature>
<evidence type="ECO:0000259" key="10">
    <source>
        <dbReference type="Pfam" id="PF04413"/>
    </source>
</evidence>
<protein>
    <recommendedName>
        <fullName evidence="3 9">3-deoxy-D-manno-octulosonic acid transferase</fullName>
        <shortName evidence="9">Kdo transferase</shortName>
        <ecNumber evidence="2 9">2.4.99.12</ecNumber>
    </recommendedName>
    <alternativeName>
        <fullName evidence="5 9">Lipid IV(A) 3-deoxy-D-manno-octulosonic acid transferase</fullName>
    </alternativeName>
</protein>
<dbReference type="STRING" id="1817772.A2527_06015"/>
<keyword evidence="9" id="KW-0448">Lipopolysaccharide biosynthesis</keyword>
<dbReference type="EMBL" id="MFNE01000035">
    <property type="protein sequence ID" value="OGG94752.1"/>
    <property type="molecule type" value="Genomic_DNA"/>
</dbReference>
<dbReference type="PANTHER" id="PTHR42755">
    <property type="entry name" value="3-DEOXY-MANNO-OCTULOSONATE CYTIDYLYLTRANSFERASE"/>
    <property type="match status" value="1"/>
</dbReference>
<evidence type="ECO:0000313" key="11">
    <source>
        <dbReference type="EMBL" id="OGG94752.1"/>
    </source>
</evidence>
<dbReference type="InterPro" id="IPR038107">
    <property type="entry name" value="Glycos_transf_N_sf"/>
</dbReference>
<keyword evidence="9" id="KW-1003">Cell membrane</keyword>
<dbReference type="InterPro" id="IPR039901">
    <property type="entry name" value="Kdotransferase"/>
</dbReference>
<comment type="similarity">
    <text evidence="9">Belongs to the glycosyltransferase group 1 family.</text>
</comment>
<reference evidence="11 12" key="1">
    <citation type="journal article" date="2016" name="Nat. Commun.">
        <title>Thousands of microbial genomes shed light on interconnected biogeochemical processes in an aquifer system.</title>
        <authorList>
            <person name="Anantharaman K."/>
            <person name="Brown C.T."/>
            <person name="Hug L.A."/>
            <person name="Sharon I."/>
            <person name="Castelle C.J."/>
            <person name="Probst A.J."/>
            <person name="Thomas B.C."/>
            <person name="Singh A."/>
            <person name="Wilkins M.J."/>
            <person name="Karaoz U."/>
            <person name="Brodie E.L."/>
            <person name="Williams K.H."/>
            <person name="Hubbard S.S."/>
            <person name="Banfield J.F."/>
        </authorList>
    </citation>
    <scope>NUCLEOTIDE SEQUENCE [LARGE SCALE GENOMIC DNA]</scope>
</reference>
<gene>
    <name evidence="11" type="ORF">A2527_06015</name>
</gene>
<comment type="caution">
    <text evidence="11">The sequence shown here is derived from an EMBL/GenBank/DDBJ whole genome shotgun (WGS) entry which is preliminary data.</text>
</comment>
<keyword evidence="9" id="KW-1133">Transmembrane helix</keyword>
<organism evidence="11 12">
    <name type="scientific">Candidatus Lambdaproteobacteria bacterium RIFOXYD2_FULL_50_16</name>
    <dbReference type="NCBI Taxonomy" id="1817772"/>
    <lineage>
        <taxon>Bacteria</taxon>
        <taxon>Pseudomonadati</taxon>
        <taxon>Pseudomonadota</taxon>
        <taxon>Candidatus Lambdaproteobacteria</taxon>
    </lineage>
</organism>
<comment type="catalytic activity">
    <reaction evidence="6 9">
        <text>lipid IVA (E. coli) + CMP-3-deoxy-beta-D-manno-octulosonate = alpha-Kdo-(2-&gt;6)-lipid IVA (E. coli) + CMP + H(+)</text>
        <dbReference type="Rhea" id="RHEA:28066"/>
        <dbReference type="ChEBI" id="CHEBI:15378"/>
        <dbReference type="ChEBI" id="CHEBI:58603"/>
        <dbReference type="ChEBI" id="CHEBI:60364"/>
        <dbReference type="ChEBI" id="CHEBI:60377"/>
        <dbReference type="ChEBI" id="CHEBI:85987"/>
        <dbReference type="EC" id="2.4.99.12"/>
    </reaction>
</comment>
<accession>A0A1F6G9G0</accession>
<dbReference type="Gene3D" id="3.40.50.11720">
    <property type="entry name" value="3-Deoxy-D-manno-octulosonic-acid transferase, N-terminal domain"/>
    <property type="match status" value="1"/>
</dbReference>
<dbReference type="Pfam" id="PF04413">
    <property type="entry name" value="Glycos_transf_N"/>
    <property type="match status" value="1"/>
</dbReference>
<dbReference type="InterPro" id="IPR007507">
    <property type="entry name" value="Glycos_transf_N"/>
</dbReference>
<keyword evidence="9" id="KW-0812">Transmembrane</keyword>
<evidence type="ECO:0000256" key="9">
    <source>
        <dbReference type="RuleBase" id="RU365103"/>
    </source>
</evidence>
<keyword evidence="4 9" id="KW-0808">Transferase</keyword>
<dbReference type="GO" id="GO:0043842">
    <property type="term" value="F:Kdo transferase activity"/>
    <property type="evidence" value="ECO:0007669"/>
    <property type="project" value="UniProtKB-EC"/>
</dbReference>
<evidence type="ECO:0000256" key="3">
    <source>
        <dbReference type="ARBA" id="ARBA00019077"/>
    </source>
</evidence>
<dbReference type="Proteomes" id="UP000178449">
    <property type="component" value="Unassembled WGS sequence"/>
</dbReference>
<evidence type="ECO:0000256" key="5">
    <source>
        <dbReference type="ARBA" id="ARBA00031445"/>
    </source>
</evidence>
<sequence>MSLADLLYLIPLVLCSPCLLVLGLGMPQVRRQLIRLFFRMPPQLAPAKAGRVWFHGASLGELGLALDLAAQLQARRPKLEVVFSTNREPALLRGQERGVQIWYKPFDFSWLMRRLIHRLEPDLLVLMETELWPNLIGQFKGPILLLNGRLSDGHFDNYQRFRFLVGPLVSRLDRILAGDVISASRFLELGAQEVSTPGNLKYRLPPAPQPEQLASLRSLCGLGGEPLLVAGSIQPEEVGPLGLAMKIIGETRPEVRLIMVPRHAEKKAEFKEQIKIHHLEGFFASDGPWPGSGFYILDQTGLLLSLYSLADWVFVGGSWVLRGGQNMMEPIGLGKPTATGPLTANFKEPVARLCEAGGLVVVDDAEALARWVLAGPNQQQALAGLEALNGLAGHAWQASLDEIERLLDTVV</sequence>
<evidence type="ECO:0000256" key="8">
    <source>
        <dbReference type="PIRSR" id="PIRSR639901-2"/>
    </source>
</evidence>
<evidence type="ECO:0000256" key="2">
    <source>
        <dbReference type="ARBA" id="ARBA00012621"/>
    </source>
</evidence>
<dbReference type="Gene3D" id="3.40.50.2000">
    <property type="entry name" value="Glycogen Phosphorylase B"/>
    <property type="match status" value="1"/>
</dbReference>
<comment type="subcellular location">
    <subcellularLocation>
        <location evidence="9">Cell membrane</location>
    </subcellularLocation>
</comment>
<dbReference type="AlphaFoldDB" id="A0A1F6G9G0"/>
<feature type="site" description="Transition state stabilizer" evidence="8">
    <location>
        <position position="201"/>
    </location>
</feature>
<evidence type="ECO:0000256" key="4">
    <source>
        <dbReference type="ARBA" id="ARBA00022679"/>
    </source>
</evidence>
<dbReference type="SUPFAM" id="SSF53756">
    <property type="entry name" value="UDP-Glycosyltransferase/glycogen phosphorylase"/>
    <property type="match status" value="1"/>
</dbReference>
<feature type="transmembrane region" description="Helical" evidence="9">
    <location>
        <begin position="6"/>
        <end position="26"/>
    </location>
</feature>
<dbReference type="UniPathway" id="UPA00958"/>
<feature type="domain" description="3-deoxy-D-manno-octulosonic-acid transferase N-terminal" evidence="10">
    <location>
        <begin position="47"/>
        <end position="203"/>
    </location>
</feature>
<dbReference type="GO" id="GO:0009245">
    <property type="term" value="P:lipid A biosynthetic process"/>
    <property type="evidence" value="ECO:0007669"/>
    <property type="project" value="TreeGrafter"/>
</dbReference>
<dbReference type="GO" id="GO:0009244">
    <property type="term" value="P:lipopolysaccharide core region biosynthetic process"/>
    <property type="evidence" value="ECO:0007669"/>
    <property type="project" value="UniProtKB-UniRule"/>
</dbReference>